<name>A0A7T8GMQ0_CALRO</name>
<evidence type="ECO:0000313" key="2">
    <source>
        <dbReference type="Proteomes" id="UP000595437"/>
    </source>
</evidence>
<dbReference type="AlphaFoldDB" id="A0A7T8GMQ0"/>
<keyword evidence="2" id="KW-1185">Reference proteome</keyword>
<dbReference type="EMBL" id="CP045908">
    <property type="protein sequence ID" value="QQP33075.1"/>
    <property type="molecule type" value="Genomic_DNA"/>
</dbReference>
<sequence length="114" mass="12239">CKGPNAAHRAIQVAINDAARSIVGCKRQDHIHVAAKTVALETWKCFYSYDGGGGARNPVGDFVHHSSSVSTRKRDGYLCMSCISVWNMNNALRSATTLHAARTAARAIGRSVPT</sequence>
<organism evidence="1 2">
    <name type="scientific">Caligus rogercresseyi</name>
    <name type="common">Sea louse</name>
    <dbReference type="NCBI Taxonomy" id="217165"/>
    <lineage>
        <taxon>Eukaryota</taxon>
        <taxon>Metazoa</taxon>
        <taxon>Ecdysozoa</taxon>
        <taxon>Arthropoda</taxon>
        <taxon>Crustacea</taxon>
        <taxon>Multicrustacea</taxon>
        <taxon>Hexanauplia</taxon>
        <taxon>Copepoda</taxon>
        <taxon>Siphonostomatoida</taxon>
        <taxon>Caligidae</taxon>
        <taxon>Caligus</taxon>
    </lineage>
</organism>
<feature type="non-terminal residue" evidence="1">
    <location>
        <position position="114"/>
    </location>
</feature>
<proteinExistence type="predicted"/>
<reference evidence="2" key="1">
    <citation type="submission" date="2021-01" db="EMBL/GenBank/DDBJ databases">
        <title>Caligus Genome Assembly.</title>
        <authorList>
            <person name="Gallardo-Escarate C."/>
        </authorList>
    </citation>
    <scope>NUCLEOTIDE SEQUENCE [LARGE SCALE GENOMIC DNA]</scope>
</reference>
<evidence type="ECO:0000313" key="1">
    <source>
        <dbReference type="EMBL" id="QQP33075.1"/>
    </source>
</evidence>
<protein>
    <submittedName>
        <fullName evidence="1">Uncharacterized protein</fullName>
    </submittedName>
</protein>
<dbReference type="Proteomes" id="UP000595437">
    <property type="component" value="Chromosome 19"/>
</dbReference>
<accession>A0A7T8GMQ0</accession>
<gene>
    <name evidence="1" type="ORF">FKW44_024315</name>
</gene>